<keyword evidence="9" id="KW-1185">Reference proteome</keyword>
<proteinExistence type="inferred from homology"/>
<evidence type="ECO:0000256" key="1">
    <source>
        <dbReference type="ARBA" id="ARBA00004141"/>
    </source>
</evidence>
<accession>A0AAW2GWM0</accession>
<feature type="compositionally biased region" description="Polar residues" evidence="6">
    <location>
        <begin position="203"/>
        <end position="217"/>
    </location>
</feature>
<evidence type="ECO:0000256" key="5">
    <source>
        <dbReference type="ARBA" id="ARBA00023136"/>
    </source>
</evidence>
<dbReference type="GO" id="GO:0140410">
    <property type="term" value="F:monoatomic cation:bicarbonate symporter activity"/>
    <property type="evidence" value="ECO:0007669"/>
    <property type="project" value="TreeGrafter"/>
</dbReference>
<evidence type="ECO:0000256" key="3">
    <source>
        <dbReference type="ARBA" id="ARBA00022692"/>
    </source>
</evidence>
<feature type="region of interest" description="Disordered" evidence="6">
    <location>
        <begin position="81"/>
        <end position="141"/>
    </location>
</feature>
<feature type="region of interest" description="Disordered" evidence="6">
    <location>
        <begin position="240"/>
        <end position="274"/>
    </location>
</feature>
<dbReference type="GO" id="GO:0005385">
    <property type="term" value="F:zinc ion transmembrane transporter activity"/>
    <property type="evidence" value="ECO:0007669"/>
    <property type="project" value="TreeGrafter"/>
</dbReference>
<evidence type="ECO:0000256" key="6">
    <source>
        <dbReference type="SAM" id="MobiDB-lite"/>
    </source>
</evidence>
<evidence type="ECO:0000256" key="4">
    <source>
        <dbReference type="ARBA" id="ARBA00022989"/>
    </source>
</evidence>
<protein>
    <recommendedName>
        <fullName evidence="10">Zinc transporter foi</fullName>
    </recommendedName>
</protein>
<evidence type="ECO:0008006" key="10">
    <source>
        <dbReference type="Google" id="ProtNLM"/>
    </source>
</evidence>
<keyword evidence="4 7" id="KW-1133">Transmembrane helix</keyword>
<dbReference type="Pfam" id="PF02535">
    <property type="entry name" value="Zip"/>
    <property type="match status" value="1"/>
</dbReference>
<dbReference type="AlphaFoldDB" id="A0AAW2GWM0"/>
<dbReference type="GO" id="GO:0030003">
    <property type="term" value="P:intracellular monoatomic cation homeostasis"/>
    <property type="evidence" value="ECO:0007669"/>
    <property type="project" value="TreeGrafter"/>
</dbReference>
<comment type="similarity">
    <text evidence="2">Belongs to the ZIP transporter (TC 2.A.5) family.</text>
</comment>
<feature type="region of interest" description="Disordered" evidence="6">
    <location>
        <begin position="203"/>
        <end position="226"/>
    </location>
</feature>
<feature type="transmembrane region" description="Helical" evidence="7">
    <location>
        <begin position="808"/>
        <end position="828"/>
    </location>
</feature>
<dbReference type="InterPro" id="IPR050799">
    <property type="entry name" value="ZIP_Transporter"/>
</dbReference>
<feature type="transmembrane region" description="Helical" evidence="7">
    <location>
        <begin position="872"/>
        <end position="892"/>
    </location>
</feature>
<feature type="transmembrane region" description="Helical" evidence="7">
    <location>
        <begin position="834"/>
        <end position="851"/>
    </location>
</feature>
<feature type="transmembrane region" description="Helical" evidence="7">
    <location>
        <begin position="568"/>
        <end position="588"/>
    </location>
</feature>
<dbReference type="InterPro" id="IPR003689">
    <property type="entry name" value="ZIP"/>
</dbReference>
<dbReference type="GO" id="GO:0071578">
    <property type="term" value="P:zinc ion import across plasma membrane"/>
    <property type="evidence" value="ECO:0007669"/>
    <property type="project" value="TreeGrafter"/>
</dbReference>
<evidence type="ECO:0000256" key="7">
    <source>
        <dbReference type="SAM" id="Phobius"/>
    </source>
</evidence>
<dbReference type="GO" id="GO:0005886">
    <property type="term" value="C:plasma membrane"/>
    <property type="evidence" value="ECO:0007669"/>
    <property type="project" value="TreeGrafter"/>
</dbReference>
<comment type="caution">
    <text evidence="8">The sequence shown here is derived from an EMBL/GenBank/DDBJ whole genome shotgun (WGS) entry which is preliminary data.</text>
</comment>
<reference evidence="8 9" key="1">
    <citation type="submission" date="2023-03" db="EMBL/GenBank/DDBJ databases">
        <title>High recombination rates correlate with genetic variation in Cardiocondyla obscurior ants.</title>
        <authorList>
            <person name="Errbii M."/>
        </authorList>
    </citation>
    <scope>NUCLEOTIDE SEQUENCE [LARGE SCALE GENOMIC DNA]</scope>
    <source>
        <strain evidence="8">Alpha-2009</strain>
        <tissue evidence="8">Whole body</tissue>
    </source>
</reference>
<feature type="compositionally biased region" description="Basic residues" evidence="6">
    <location>
        <begin position="119"/>
        <end position="132"/>
    </location>
</feature>
<dbReference type="Proteomes" id="UP001430953">
    <property type="component" value="Unassembled WGS sequence"/>
</dbReference>
<evidence type="ECO:0000313" key="8">
    <source>
        <dbReference type="EMBL" id="KAL0131634.1"/>
    </source>
</evidence>
<dbReference type="PANTHER" id="PTHR12191:SF37">
    <property type="entry name" value="ZINC TRANSPORTER FOI"/>
    <property type="match status" value="1"/>
</dbReference>
<feature type="compositionally biased region" description="Basic and acidic residues" evidence="6">
    <location>
        <begin position="99"/>
        <end position="118"/>
    </location>
</feature>
<keyword evidence="5 7" id="KW-0472">Membrane</keyword>
<feature type="transmembrane region" description="Helical" evidence="7">
    <location>
        <begin position="476"/>
        <end position="498"/>
    </location>
</feature>
<name>A0AAW2GWM0_9HYME</name>
<keyword evidence="3 7" id="KW-0812">Transmembrane</keyword>
<evidence type="ECO:0000256" key="2">
    <source>
        <dbReference type="ARBA" id="ARBA00006939"/>
    </source>
</evidence>
<evidence type="ECO:0000313" key="9">
    <source>
        <dbReference type="Proteomes" id="UP001430953"/>
    </source>
</evidence>
<sequence>MRACVRDGGGASAIVRTVVPSTNPRVASLPRPIVLGALSCRYVLAVRTCTCCSRARDAVRRGAQTETGCCGREKTRDTVRVIERDEAEERRKGAKKPAAGRETEETRRDEARREEKGRKRERKGRPATHRPRTALYATPPCRTPRTTQAGWIFTAELFTSPPFSRNAKITSRKLIMSHHIVTVCVVCVLCAAHVPCSAHTNSSAITSDNSTSAQNHSGPDARGQPFWSLLRPKETHAYSNQQRYNPNNFTSNKHNAQTTESFKGGGNSQYTPPSVVTRAADVNSVNSRDAELMERLAQTDLVPDVKQKSAQSSEDLRTVNKSRLKRDVNERYFMQKIFEAYGDGTSITMEGFEKLVRKLGLLRLLTDVSKDDTDRNNRNFSNKGLHDVDKNKERCLNSSELLGTIAQDTHYVSSNNATTLPSWLFERVCPVLVYQLAAESSSERNGCIRVPENYKPAVPVDKFYTTEDSARSTVKVWIYSSISIFVISLSGLLGVAVIPVMGKNYYHHVLQFLVALAVGTLTGDAFIHLLPHAMMPPHHHEHDEHQEHHHDEQIDHINLHNINMWKGLVAMMGFVLFFFTEKALNMISEWRKHWQHKKKLPTRVRVMRESDGPNSNVVGEKLCKHKYSSYPYCYGEIASETQDNHHNRRMNHRDRPPIIEEEKPLTSNCNSVTKIVASDIDKKSKDDWRMDDSIANAKKNPGDADAALNESESYTVILREHETKHHGHSHSHGHVHSAPESMSNVAWMVVMGDGLHNFTDGMAIGAAFSANIAGGFSTAIAVLCHELPHELGDFAVLLKAGMSTKQAVFYNILSSVLCLLGMIGGILLGNTPDATSWVFAVAAGIFIYIALVDMIPELSSSHSAGSGSRLQCIWQTLGLSTGLGIMLLIAAYEHDLKHIFDN</sequence>
<dbReference type="EMBL" id="JADYXP020000002">
    <property type="protein sequence ID" value="KAL0131634.1"/>
    <property type="molecule type" value="Genomic_DNA"/>
</dbReference>
<comment type="subcellular location">
    <subcellularLocation>
        <location evidence="1">Membrane</location>
        <topology evidence="1">Multi-pass membrane protein</topology>
    </subcellularLocation>
</comment>
<feature type="transmembrane region" description="Helical" evidence="7">
    <location>
        <begin position="510"/>
        <end position="530"/>
    </location>
</feature>
<feature type="compositionally biased region" description="Basic and acidic residues" evidence="6">
    <location>
        <begin position="81"/>
        <end position="91"/>
    </location>
</feature>
<dbReference type="PANTHER" id="PTHR12191">
    <property type="entry name" value="SOLUTE CARRIER FAMILY 39"/>
    <property type="match status" value="1"/>
</dbReference>
<feature type="compositionally biased region" description="Polar residues" evidence="6">
    <location>
        <begin position="240"/>
        <end position="261"/>
    </location>
</feature>
<organism evidence="8 9">
    <name type="scientific">Cardiocondyla obscurior</name>
    <dbReference type="NCBI Taxonomy" id="286306"/>
    <lineage>
        <taxon>Eukaryota</taxon>
        <taxon>Metazoa</taxon>
        <taxon>Ecdysozoa</taxon>
        <taxon>Arthropoda</taxon>
        <taxon>Hexapoda</taxon>
        <taxon>Insecta</taxon>
        <taxon>Pterygota</taxon>
        <taxon>Neoptera</taxon>
        <taxon>Endopterygota</taxon>
        <taxon>Hymenoptera</taxon>
        <taxon>Apocrita</taxon>
        <taxon>Aculeata</taxon>
        <taxon>Formicoidea</taxon>
        <taxon>Formicidae</taxon>
        <taxon>Myrmicinae</taxon>
        <taxon>Cardiocondyla</taxon>
    </lineage>
</organism>
<gene>
    <name evidence="8" type="ORF">PUN28_002882</name>
</gene>